<dbReference type="InterPro" id="IPR051791">
    <property type="entry name" value="Pra-immunoreactive"/>
</dbReference>
<evidence type="ECO:0000256" key="6">
    <source>
        <dbReference type="SAM" id="Phobius"/>
    </source>
</evidence>
<evidence type="ECO:0000313" key="9">
    <source>
        <dbReference type="Proteomes" id="UP000182769"/>
    </source>
</evidence>
<evidence type="ECO:0000256" key="4">
    <source>
        <dbReference type="ARBA" id="ARBA00022989"/>
    </source>
</evidence>
<keyword evidence="3 6" id="KW-0812">Transmembrane</keyword>
<keyword evidence="4 6" id="KW-1133">Transmembrane helix</keyword>
<name>A0A0K6IQ12_9GAMM</name>
<evidence type="ECO:0000256" key="5">
    <source>
        <dbReference type="ARBA" id="ARBA00023136"/>
    </source>
</evidence>
<protein>
    <submittedName>
        <fullName evidence="8">Uncharacterized membrane protein YckC, RDD family</fullName>
    </submittedName>
</protein>
<keyword evidence="9" id="KW-1185">Reference proteome</keyword>
<comment type="subcellular location">
    <subcellularLocation>
        <location evidence="1">Cell membrane</location>
        <topology evidence="1">Multi-pass membrane protein</topology>
    </subcellularLocation>
</comment>
<proteinExistence type="predicted"/>
<reference evidence="9" key="1">
    <citation type="submission" date="2015-08" db="EMBL/GenBank/DDBJ databases">
        <authorList>
            <person name="Varghese N."/>
        </authorList>
    </citation>
    <scope>NUCLEOTIDE SEQUENCE [LARGE SCALE GENOMIC DNA]</scope>
    <source>
        <strain evidence="9">JCM 18476</strain>
    </source>
</reference>
<evidence type="ECO:0000256" key="3">
    <source>
        <dbReference type="ARBA" id="ARBA00022692"/>
    </source>
</evidence>
<organism evidence="8 9">
    <name type="scientific">Marinomonas fungiae</name>
    <dbReference type="NCBI Taxonomy" id="1137284"/>
    <lineage>
        <taxon>Bacteria</taxon>
        <taxon>Pseudomonadati</taxon>
        <taxon>Pseudomonadota</taxon>
        <taxon>Gammaproteobacteria</taxon>
        <taxon>Oceanospirillales</taxon>
        <taxon>Oceanospirillaceae</taxon>
        <taxon>Marinomonas</taxon>
    </lineage>
</organism>
<evidence type="ECO:0000313" key="8">
    <source>
        <dbReference type="EMBL" id="CUB05174.1"/>
    </source>
</evidence>
<accession>A0A0K6IQ12</accession>
<feature type="transmembrane region" description="Helical" evidence="6">
    <location>
        <begin position="108"/>
        <end position="127"/>
    </location>
</feature>
<evidence type="ECO:0000259" key="7">
    <source>
        <dbReference type="Pfam" id="PF06271"/>
    </source>
</evidence>
<dbReference type="InterPro" id="IPR010432">
    <property type="entry name" value="RDD"/>
</dbReference>
<keyword evidence="5 6" id="KW-0472">Membrane</keyword>
<dbReference type="GO" id="GO:0005886">
    <property type="term" value="C:plasma membrane"/>
    <property type="evidence" value="ECO:0007669"/>
    <property type="project" value="UniProtKB-SubCell"/>
</dbReference>
<sequence>MSGKELEKFGAYQYAGFWARTGASLIDTVILLCVSTPLLFLVYGDEAQHSDSWLMGGDFIISYVMPLIATILFWIYKSATPGKMVIKAMVLDSKTGAKLSTKQAIIRYLAYFISAIPFGLGFFWVAWDGKKQGWHDKIAGTVVIRPKH</sequence>
<dbReference type="PANTHER" id="PTHR36115:SF4">
    <property type="entry name" value="MEMBRANE PROTEIN"/>
    <property type="match status" value="1"/>
</dbReference>
<feature type="domain" description="RDD" evidence="7">
    <location>
        <begin position="14"/>
        <end position="140"/>
    </location>
</feature>
<keyword evidence="2" id="KW-1003">Cell membrane</keyword>
<dbReference type="PANTHER" id="PTHR36115">
    <property type="entry name" value="PROLINE-RICH ANTIGEN HOMOLOG-RELATED"/>
    <property type="match status" value="1"/>
</dbReference>
<feature type="transmembrane region" description="Helical" evidence="6">
    <location>
        <begin position="55"/>
        <end position="76"/>
    </location>
</feature>
<dbReference type="STRING" id="1137284.GCA_001418205_02809"/>
<dbReference type="Pfam" id="PF06271">
    <property type="entry name" value="RDD"/>
    <property type="match status" value="1"/>
</dbReference>
<dbReference type="Proteomes" id="UP000182769">
    <property type="component" value="Unassembled WGS sequence"/>
</dbReference>
<dbReference type="EMBL" id="CYHG01000009">
    <property type="protein sequence ID" value="CUB05174.1"/>
    <property type="molecule type" value="Genomic_DNA"/>
</dbReference>
<dbReference type="OrthoDB" id="9793824at2"/>
<dbReference type="AlphaFoldDB" id="A0A0K6IQ12"/>
<dbReference type="RefSeq" id="WP_055463869.1">
    <property type="nucleotide sequence ID" value="NZ_CYHG01000009.1"/>
</dbReference>
<evidence type="ECO:0000256" key="2">
    <source>
        <dbReference type="ARBA" id="ARBA00022475"/>
    </source>
</evidence>
<evidence type="ECO:0000256" key="1">
    <source>
        <dbReference type="ARBA" id="ARBA00004651"/>
    </source>
</evidence>
<feature type="transmembrane region" description="Helical" evidence="6">
    <location>
        <begin position="21"/>
        <end position="43"/>
    </location>
</feature>
<gene>
    <name evidence="8" type="ORF">Ga0061065_109103</name>
</gene>